<dbReference type="Proteomes" id="UP000054549">
    <property type="component" value="Unassembled WGS sequence"/>
</dbReference>
<dbReference type="InterPro" id="IPR001138">
    <property type="entry name" value="Zn2Cys6_DnaBD"/>
</dbReference>
<dbReference type="PROSITE" id="PS00463">
    <property type="entry name" value="ZN2_CY6_FUNGAL_1"/>
    <property type="match status" value="1"/>
</dbReference>
<organism evidence="4 5">
    <name type="scientific">Amanita muscaria (strain Koide BX008)</name>
    <dbReference type="NCBI Taxonomy" id="946122"/>
    <lineage>
        <taxon>Eukaryota</taxon>
        <taxon>Fungi</taxon>
        <taxon>Dikarya</taxon>
        <taxon>Basidiomycota</taxon>
        <taxon>Agaricomycotina</taxon>
        <taxon>Agaricomycetes</taxon>
        <taxon>Agaricomycetidae</taxon>
        <taxon>Agaricales</taxon>
        <taxon>Pluteineae</taxon>
        <taxon>Amanitaceae</taxon>
        <taxon>Amanita</taxon>
    </lineage>
</organism>
<feature type="region of interest" description="Disordered" evidence="2">
    <location>
        <begin position="117"/>
        <end position="353"/>
    </location>
</feature>
<dbReference type="OrthoDB" id="39175at2759"/>
<dbReference type="SUPFAM" id="SSF57701">
    <property type="entry name" value="Zn2/Cys6 DNA-binding domain"/>
    <property type="match status" value="1"/>
</dbReference>
<gene>
    <name evidence="4" type="ORF">M378DRAFT_156201</name>
</gene>
<dbReference type="AlphaFoldDB" id="A0A0C2TS78"/>
<evidence type="ECO:0000313" key="4">
    <source>
        <dbReference type="EMBL" id="KIL70144.1"/>
    </source>
</evidence>
<dbReference type="InterPro" id="IPR036864">
    <property type="entry name" value="Zn2-C6_fun-type_DNA-bd_sf"/>
</dbReference>
<dbReference type="CDD" id="cd00067">
    <property type="entry name" value="GAL4"/>
    <property type="match status" value="1"/>
</dbReference>
<dbReference type="SMART" id="SM00066">
    <property type="entry name" value="GAL4"/>
    <property type="match status" value="1"/>
</dbReference>
<protein>
    <recommendedName>
        <fullName evidence="3">Zn(2)-C6 fungal-type domain-containing protein</fullName>
    </recommendedName>
</protein>
<evidence type="ECO:0000313" key="5">
    <source>
        <dbReference type="Proteomes" id="UP000054549"/>
    </source>
</evidence>
<evidence type="ECO:0000256" key="2">
    <source>
        <dbReference type="SAM" id="MobiDB-lite"/>
    </source>
</evidence>
<dbReference type="PROSITE" id="PS50048">
    <property type="entry name" value="ZN2_CY6_FUNGAL_2"/>
    <property type="match status" value="1"/>
</dbReference>
<evidence type="ECO:0000259" key="3">
    <source>
        <dbReference type="PROSITE" id="PS50048"/>
    </source>
</evidence>
<sequence>MHSGANYAEGDAIHGGLHSRSSARRRNPMACLICRRRKIKCEFNNGQDVCDHCRSKNTKCTVLSVAQEEALKTLRYTDESLAHMPNHDLESLLRSLPSQLHSSSEHTEAHLTARLHQQYGPPSSPHHPLQSTGHDNLYRSHDPATRAVPPSPYTHNYHTAGHTGSTNPANVPTNTPHSQAHSAHNHHTASRTGLTIPANVPTNTPHLQAHSAHNHHIAGRTGSTNPATVPINTPRPQAHPHHQSSIYPAYTSPSPNHQMPSYQIPATGGPSVPHHTMPVGDHHQLQPHLHPNIPAHSNAVQSQDHANYSGQANYPFQPNQQPSQGQIAQYQHGGYPATMAPGFNTHDGSWTRR</sequence>
<accession>A0A0C2TS78</accession>
<dbReference type="InParanoid" id="A0A0C2TS78"/>
<keyword evidence="1" id="KW-0539">Nucleus</keyword>
<evidence type="ECO:0000256" key="1">
    <source>
        <dbReference type="ARBA" id="ARBA00023242"/>
    </source>
</evidence>
<dbReference type="PANTHER" id="PTHR46910:SF38">
    <property type="entry name" value="ZN(2)-C6 FUNGAL-TYPE DOMAIN-CONTAINING PROTEIN"/>
    <property type="match status" value="1"/>
</dbReference>
<feature type="region of interest" description="Disordered" evidence="2">
    <location>
        <begin position="1"/>
        <end position="21"/>
    </location>
</feature>
<dbReference type="Gene3D" id="4.10.240.10">
    <property type="entry name" value="Zn(2)-C6 fungal-type DNA-binding domain"/>
    <property type="match status" value="1"/>
</dbReference>
<dbReference type="Pfam" id="PF00172">
    <property type="entry name" value="Zn_clus"/>
    <property type="match status" value="1"/>
</dbReference>
<dbReference type="InterPro" id="IPR050987">
    <property type="entry name" value="AtrR-like"/>
</dbReference>
<reference evidence="4 5" key="1">
    <citation type="submission" date="2014-04" db="EMBL/GenBank/DDBJ databases">
        <title>Evolutionary Origins and Diversification of the Mycorrhizal Mutualists.</title>
        <authorList>
            <consortium name="DOE Joint Genome Institute"/>
            <consortium name="Mycorrhizal Genomics Consortium"/>
            <person name="Kohler A."/>
            <person name="Kuo A."/>
            <person name="Nagy L.G."/>
            <person name="Floudas D."/>
            <person name="Copeland A."/>
            <person name="Barry K.W."/>
            <person name="Cichocki N."/>
            <person name="Veneault-Fourrey C."/>
            <person name="LaButti K."/>
            <person name="Lindquist E.A."/>
            <person name="Lipzen A."/>
            <person name="Lundell T."/>
            <person name="Morin E."/>
            <person name="Murat C."/>
            <person name="Riley R."/>
            <person name="Ohm R."/>
            <person name="Sun H."/>
            <person name="Tunlid A."/>
            <person name="Henrissat B."/>
            <person name="Grigoriev I.V."/>
            <person name="Hibbett D.S."/>
            <person name="Martin F."/>
        </authorList>
    </citation>
    <scope>NUCLEOTIDE SEQUENCE [LARGE SCALE GENOMIC DNA]</scope>
    <source>
        <strain evidence="4 5">Koide BX008</strain>
    </source>
</reference>
<feature type="compositionally biased region" description="Polar residues" evidence="2">
    <location>
        <begin position="298"/>
        <end position="329"/>
    </location>
</feature>
<feature type="compositionally biased region" description="Polar residues" evidence="2">
    <location>
        <begin position="153"/>
        <end position="182"/>
    </location>
</feature>
<proteinExistence type="predicted"/>
<feature type="domain" description="Zn(2)-C6 fungal-type" evidence="3">
    <location>
        <begin position="30"/>
        <end position="62"/>
    </location>
</feature>
<feature type="compositionally biased region" description="Polar residues" evidence="2">
    <location>
        <begin position="221"/>
        <end position="235"/>
    </location>
</feature>
<feature type="compositionally biased region" description="Polar residues" evidence="2">
    <location>
        <begin position="243"/>
        <end position="261"/>
    </location>
</feature>
<dbReference type="GO" id="GO:0000981">
    <property type="term" value="F:DNA-binding transcription factor activity, RNA polymerase II-specific"/>
    <property type="evidence" value="ECO:0007669"/>
    <property type="project" value="InterPro"/>
</dbReference>
<dbReference type="HOGENOM" id="CLU_785184_0_0_1"/>
<name>A0A0C2TS78_AMAMK</name>
<dbReference type="EMBL" id="KN818224">
    <property type="protein sequence ID" value="KIL70144.1"/>
    <property type="molecule type" value="Genomic_DNA"/>
</dbReference>
<keyword evidence="5" id="KW-1185">Reference proteome</keyword>
<dbReference type="PANTHER" id="PTHR46910">
    <property type="entry name" value="TRANSCRIPTION FACTOR PDR1"/>
    <property type="match status" value="1"/>
</dbReference>
<dbReference type="GO" id="GO:0008270">
    <property type="term" value="F:zinc ion binding"/>
    <property type="evidence" value="ECO:0007669"/>
    <property type="project" value="InterPro"/>
</dbReference>